<dbReference type="RefSeq" id="WP_008706804.1">
    <property type="nucleotide sequence ID" value="NZ_ANOG01000963.1"/>
</dbReference>
<sequence length="138" mass="15341">MTLEDSLFEIQPDAKRADLSRPAFHYRMKVPAFTDDRVFVPVNDNYAFLINARAGFSTASRFADSAGASPSGDRWREGGFVGSFQLPAPPGQARSGSQNRLPRTCVHGYDTPSRCDSERQIRFLTKTIDIAMDVLLQP</sequence>
<dbReference type="Proteomes" id="UP000011991">
    <property type="component" value="Unassembled WGS sequence"/>
</dbReference>
<evidence type="ECO:0000313" key="1">
    <source>
        <dbReference type="EMBL" id="EMI16392.1"/>
    </source>
</evidence>
<organism evidence="1 2">
    <name type="scientific">Rhodopirellula maiorica SM1</name>
    <dbReference type="NCBI Taxonomy" id="1265738"/>
    <lineage>
        <taxon>Bacteria</taxon>
        <taxon>Pseudomonadati</taxon>
        <taxon>Planctomycetota</taxon>
        <taxon>Planctomycetia</taxon>
        <taxon>Pirellulales</taxon>
        <taxon>Pirellulaceae</taxon>
        <taxon>Novipirellula</taxon>
    </lineage>
</organism>
<proteinExistence type="predicted"/>
<name>M5RLY1_9BACT</name>
<evidence type="ECO:0000313" key="2">
    <source>
        <dbReference type="Proteomes" id="UP000011991"/>
    </source>
</evidence>
<reference evidence="1 2" key="1">
    <citation type="journal article" date="2013" name="Mar. Genomics">
        <title>Expression of sulfatases in Rhodopirellula baltica and the diversity of sulfatases in the genus Rhodopirellula.</title>
        <authorList>
            <person name="Wegner C.E."/>
            <person name="Richter-Heitmann T."/>
            <person name="Klindworth A."/>
            <person name="Klockow C."/>
            <person name="Richter M."/>
            <person name="Achstetter T."/>
            <person name="Glockner F.O."/>
            <person name="Harder J."/>
        </authorList>
    </citation>
    <scope>NUCLEOTIDE SEQUENCE [LARGE SCALE GENOMIC DNA]</scope>
    <source>
        <strain evidence="1 2">SM1</strain>
    </source>
</reference>
<accession>M5RLY1</accession>
<gene>
    <name evidence="1" type="ORF">RMSM_06680</name>
</gene>
<dbReference type="PATRIC" id="fig|1265738.3.peg.6674"/>
<comment type="caution">
    <text evidence="1">The sequence shown here is derived from an EMBL/GenBank/DDBJ whole genome shotgun (WGS) entry which is preliminary data.</text>
</comment>
<keyword evidence="2" id="KW-1185">Reference proteome</keyword>
<dbReference type="AlphaFoldDB" id="M5RLY1"/>
<protein>
    <submittedName>
        <fullName evidence="1">Uncharacterized protein</fullName>
    </submittedName>
</protein>
<dbReference type="EMBL" id="ANOG01000963">
    <property type="protein sequence ID" value="EMI16392.1"/>
    <property type="molecule type" value="Genomic_DNA"/>
</dbReference>